<dbReference type="AlphaFoldDB" id="J3M240"/>
<dbReference type="HOGENOM" id="CLU_2856546_0_0_1"/>
<name>J3M240_ORYBR</name>
<evidence type="ECO:0000313" key="1">
    <source>
        <dbReference type="EnsemblPlants" id="OB04G34650.1"/>
    </source>
</evidence>
<reference evidence="1" key="2">
    <citation type="submission" date="2013-04" db="UniProtKB">
        <authorList>
            <consortium name="EnsemblPlants"/>
        </authorList>
    </citation>
    <scope>IDENTIFICATION</scope>
</reference>
<dbReference type="EnsemblPlants" id="OB04G34650.1">
    <property type="protein sequence ID" value="OB04G34650.1"/>
    <property type="gene ID" value="OB04G34650"/>
</dbReference>
<dbReference type="Gramene" id="OB04G34650.1">
    <property type="protein sequence ID" value="OB04G34650.1"/>
    <property type="gene ID" value="OB04G34650"/>
</dbReference>
<dbReference type="Proteomes" id="UP000006038">
    <property type="component" value="Chromosome 4"/>
</dbReference>
<evidence type="ECO:0000313" key="2">
    <source>
        <dbReference type="Proteomes" id="UP000006038"/>
    </source>
</evidence>
<protein>
    <submittedName>
        <fullName evidence="1">Uncharacterized protein</fullName>
    </submittedName>
</protein>
<organism evidence="1">
    <name type="scientific">Oryza brachyantha</name>
    <name type="common">malo sina</name>
    <dbReference type="NCBI Taxonomy" id="4533"/>
    <lineage>
        <taxon>Eukaryota</taxon>
        <taxon>Viridiplantae</taxon>
        <taxon>Streptophyta</taxon>
        <taxon>Embryophyta</taxon>
        <taxon>Tracheophyta</taxon>
        <taxon>Spermatophyta</taxon>
        <taxon>Magnoliopsida</taxon>
        <taxon>Liliopsida</taxon>
        <taxon>Poales</taxon>
        <taxon>Poaceae</taxon>
        <taxon>BOP clade</taxon>
        <taxon>Oryzoideae</taxon>
        <taxon>Oryzeae</taxon>
        <taxon>Oryzinae</taxon>
        <taxon>Oryza</taxon>
    </lineage>
</organism>
<proteinExistence type="predicted"/>
<sequence length="65" mass="7266">NFVNFSALRSEINGLIFSHIIKETGKPYQLPIHRGSAYLGYSLDGVKSCQRATASPTLVICWWPI</sequence>
<accession>J3M240</accession>
<keyword evidence="2" id="KW-1185">Reference proteome</keyword>
<reference evidence="1" key="1">
    <citation type="journal article" date="2013" name="Nat. Commun.">
        <title>Whole-genome sequencing of Oryza brachyantha reveals mechanisms underlying Oryza genome evolution.</title>
        <authorList>
            <person name="Chen J."/>
            <person name="Huang Q."/>
            <person name="Gao D."/>
            <person name="Wang J."/>
            <person name="Lang Y."/>
            <person name="Liu T."/>
            <person name="Li B."/>
            <person name="Bai Z."/>
            <person name="Luis Goicoechea J."/>
            <person name="Liang C."/>
            <person name="Chen C."/>
            <person name="Zhang W."/>
            <person name="Sun S."/>
            <person name="Liao Y."/>
            <person name="Zhang X."/>
            <person name="Yang L."/>
            <person name="Song C."/>
            <person name="Wang M."/>
            <person name="Shi J."/>
            <person name="Liu G."/>
            <person name="Liu J."/>
            <person name="Zhou H."/>
            <person name="Zhou W."/>
            <person name="Yu Q."/>
            <person name="An N."/>
            <person name="Chen Y."/>
            <person name="Cai Q."/>
            <person name="Wang B."/>
            <person name="Liu B."/>
            <person name="Min J."/>
            <person name="Huang Y."/>
            <person name="Wu H."/>
            <person name="Li Z."/>
            <person name="Zhang Y."/>
            <person name="Yin Y."/>
            <person name="Song W."/>
            <person name="Jiang J."/>
            <person name="Jackson S.A."/>
            <person name="Wing R.A."/>
            <person name="Wang J."/>
            <person name="Chen M."/>
        </authorList>
    </citation>
    <scope>NUCLEOTIDE SEQUENCE [LARGE SCALE GENOMIC DNA]</scope>
    <source>
        <strain evidence="1">cv. IRGC 101232</strain>
    </source>
</reference>